<feature type="region of interest" description="Disordered" evidence="1">
    <location>
        <begin position="1"/>
        <end position="34"/>
    </location>
</feature>
<dbReference type="AlphaFoldDB" id="A0A2N6PH30"/>
<comment type="caution">
    <text evidence="3">The sequence shown here is derived from an EMBL/GenBank/DDBJ whole genome shotgun (WGS) entry which is preliminary data.</text>
</comment>
<dbReference type="Pfam" id="PF04480">
    <property type="entry name" value="DUF559"/>
    <property type="match status" value="1"/>
</dbReference>
<reference evidence="3 4" key="1">
    <citation type="submission" date="2017-09" db="EMBL/GenBank/DDBJ databases">
        <title>Bacterial strain isolated from the female urinary microbiota.</title>
        <authorList>
            <person name="Thomas-White K."/>
            <person name="Kumar N."/>
            <person name="Forster S."/>
            <person name="Putonti C."/>
            <person name="Lawley T."/>
            <person name="Wolfe A.J."/>
        </authorList>
    </citation>
    <scope>NUCLEOTIDE SEQUENCE [LARGE SCALE GENOMIC DNA]</scope>
    <source>
        <strain evidence="3 4">UMB0680</strain>
    </source>
</reference>
<feature type="domain" description="DUF559" evidence="2">
    <location>
        <begin position="345"/>
        <end position="394"/>
    </location>
</feature>
<feature type="region of interest" description="Disordered" evidence="1">
    <location>
        <begin position="83"/>
        <end position="116"/>
    </location>
</feature>
<protein>
    <recommendedName>
        <fullName evidence="2">DUF559 domain-containing protein</fullName>
    </recommendedName>
</protein>
<sequence>MSRSKRFDRTSSLASTAMDSPRSTPARSSESGADRYRCPRCAFRGESTGVVSTRSAHETAHPRAFRVEWRVLDSTRTAHTAAKATIHRFSRRLPLSPQSGDPSSMSSRNRSEQSIPADIPRFVSGDYFAAHPVPRRRRTQLQTRFGRGIFTHPAGPVRLLVPTWAGDDWLNTYEAASALAAVSPHAVVAGRSAAILHGLPLRHRPRKLEISVHRSEPIIRRPWVMCRHVANTSHVTLAAFRLTTIRQTLLDLAGQLGFLELVQCFDAVLGRWHGPPQLTPVELSRLIVGTPRYPGRKLAIAALHRARPGVDSPQETRVRLNLIDAGLPEPEVSVSVDNPATGYYYLLDMAYRREKVAVEYDGDHHRDDEDQYNRDITRLQTLEQLGWTVIRVTRRSDMSRVVHDVRAALIRRRQKSAAHPTQADRAS</sequence>
<dbReference type="EMBL" id="PNFZ01000004">
    <property type="protein sequence ID" value="PMB97986.1"/>
    <property type="molecule type" value="Genomic_DNA"/>
</dbReference>
<accession>A0A2N6PH30</accession>
<dbReference type="Gene3D" id="3.40.960.10">
    <property type="entry name" value="VSR Endonuclease"/>
    <property type="match status" value="1"/>
</dbReference>
<evidence type="ECO:0000259" key="2">
    <source>
        <dbReference type="Pfam" id="PF04480"/>
    </source>
</evidence>
<dbReference type="Proteomes" id="UP000235703">
    <property type="component" value="Unassembled WGS sequence"/>
</dbReference>
<keyword evidence="4" id="KW-1185">Reference proteome</keyword>
<organism evidence="3 4">
    <name type="scientific">Brevibacterium luteolum</name>
    <dbReference type="NCBI Taxonomy" id="199591"/>
    <lineage>
        <taxon>Bacteria</taxon>
        <taxon>Bacillati</taxon>
        <taxon>Actinomycetota</taxon>
        <taxon>Actinomycetes</taxon>
        <taxon>Micrococcales</taxon>
        <taxon>Brevibacteriaceae</taxon>
        <taxon>Brevibacterium</taxon>
    </lineage>
</organism>
<name>A0A2N6PH30_9MICO</name>
<feature type="compositionally biased region" description="Polar residues" evidence="1">
    <location>
        <begin position="10"/>
        <end position="31"/>
    </location>
</feature>
<feature type="compositionally biased region" description="Low complexity" evidence="1">
    <location>
        <begin position="96"/>
        <end position="114"/>
    </location>
</feature>
<dbReference type="InterPro" id="IPR011335">
    <property type="entry name" value="Restrct_endonuc-II-like"/>
</dbReference>
<gene>
    <name evidence="3" type="ORF">CJ198_09255</name>
</gene>
<proteinExistence type="predicted"/>
<dbReference type="InterPro" id="IPR007569">
    <property type="entry name" value="DUF559"/>
</dbReference>
<evidence type="ECO:0000313" key="4">
    <source>
        <dbReference type="Proteomes" id="UP000235703"/>
    </source>
</evidence>
<evidence type="ECO:0000313" key="3">
    <source>
        <dbReference type="EMBL" id="PMB97986.1"/>
    </source>
</evidence>
<evidence type="ECO:0000256" key="1">
    <source>
        <dbReference type="SAM" id="MobiDB-lite"/>
    </source>
</evidence>
<dbReference type="OrthoDB" id="3173471at2"/>
<dbReference type="SUPFAM" id="SSF52980">
    <property type="entry name" value="Restriction endonuclease-like"/>
    <property type="match status" value="1"/>
</dbReference>